<dbReference type="KEGG" id="rge:RGE_37690"/>
<dbReference type="PATRIC" id="fig|983917.3.peg.3678"/>
<dbReference type="PANTHER" id="PTHR30329">
    <property type="entry name" value="STATOR ELEMENT OF FLAGELLAR MOTOR COMPLEX"/>
    <property type="match status" value="1"/>
</dbReference>
<dbReference type="PANTHER" id="PTHR30329:SF21">
    <property type="entry name" value="LIPOPROTEIN YIAD-RELATED"/>
    <property type="match status" value="1"/>
</dbReference>
<evidence type="ECO:0000256" key="5">
    <source>
        <dbReference type="SAM" id="Coils"/>
    </source>
</evidence>
<dbReference type="InterPro" id="IPR025511">
    <property type="entry name" value="DUF4398"/>
</dbReference>
<evidence type="ECO:0000256" key="6">
    <source>
        <dbReference type="SAM" id="SignalP"/>
    </source>
</evidence>
<evidence type="ECO:0000259" key="7">
    <source>
        <dbReference type="PROSITE" id="PS51123"/>
    </source>
</evidence>
<dbReference type="STRING" id="983917.RGE_37690"/>
<keyword evidence="6" id="KW-0732">Signal</keyword>
<keyword evidence="3" id="KW-0998">Cell outer membrane</keyword>
<evidence type="ECO:0000313" key="8">
    <source>
        <dbReference type="EMBL" id="BAL97108.1"/>
    </source>
</evidence>
<name>I0HVS1_RUBGI</name>
<organism evidence="8 9">
    <name type="scientific">Rubrivivax gelatinosus (strain NBRC 100245 / IL144)</name>
    <dbReference type="NCBI Taxonomy" id="983917"/>
    <lineage>
        <taxon>Bacteria</taxon>
        <taxon>Pseudomonadati</taxon>
        <taxon>Pseudomonadota</taxon>
        <taxon>Betaproteobacteria</taxon>
        <taxon>Burkholderiales</taxon>
        <taxon>Sphaerotilaceae</taxon>
        <taxon>Rubrivivax</taxon>
    </lineage>
</organism>
<comment type="subcellular location">
    <subcellularLocation>
        <location evidence="1">Cell outer membrane</location>
    </subcellularLocation>
</comment>
<feature type="domain" description="OmpA-like" evidence="7">
    <location>
        <begin position="159"/>
        <end position="276"/>
    </location>
</feature>
<dbReference type="InterPro" id="IPR036737">
    <property type="entry name" value="OmpA-like_sf"/>
</dbReference>
<dbReference type="EMBL" id="AP012320">
    <property type="protein sequence ID" value="BAL97108.1"/>
    <property type="molecule type" value="Genomic_DNA"/>
</dbReference>
<dbReference type="GO" id="GO:0009279">
    <property type="term" value="C:cell outer membrane"/>
    <property type="evidence" value="ECO:0007669"/>
    <property type="project" value="UniProtKB-SubCell"/>
</dbReference>
<dbReference type="PRINTS" id="PR01023">
    <property type="entry name" value="NAFLGMOTY"/>
</dbReference>
<protein>
    <submittedName>
        <fullName evidence="8">OmpA/MotB family outer membrane protein</fullName>
    </submittedName>
</protein>
<keyword evidence="9" id="KW-1185">Reference proteome</keyword>
<dbReference type="PROSITE" id="PS51123">
    <property type="entry name" value="OMPA_2"/>
    <property type="match status" value="1"/>
</dbReference>
<gene>
    <name evidence="8" type="ordered locus">RGE_37690</name>
</gene>
<proteinExistence type="predicted"/>
<dbReference type="Proteomes" id="UP000007883">
    <property type="component" value="Chromosome"/>
</dbReference>
<dbReference type="Pfam" id="PF14346">
    <property type="entry name" value="DUF4398"/>
    <property type="match status" value="1"/>
</dbReference>
<evidence type="ECO:0000256" key="3">
    <source>
        <dbReference type="ARBA" id="ARBA00023237"/>
    </source>
</evidence>
<dbReference type="CDD" id="cd07185">
    <property type="entry name" value="OmpA_C-like"/>
    <property type="match status" value="1"/>
</dbReference>
<dbReference type="Gene3D" id="3.30.1330.60">
    <property type="entry name" value="OmpA-like domain"/>
    <property type="match status" value="1"/>
</dbReference>
<sequence>MNTLRHFTLAVLAAAALAACSTTPPVNATLAQARSDYRSLQGDVQTQRLAPLESRQAGDAIAQAEAAQARRDDAAQVEQLSYLAKQRVALAREAGRRKASEEAVAGAAAARDQQRLAARTREADASAQAAAVAQRQAGDAESRNAQLRTQLSELEAKKTERGLVLTLGDVLFDTGRAELRAGGLRKLQQLGDVLKQEPQRKAAIEGYTDSTGSDSGNLALSRRRADAVLGALLGMGVGREQLTAQGFGATQPVAANDNPGGRQMNRRVEIVLSDEGSAATPR</sequence>
<dbReference type="Pfam" id="PF00691">
    <property type="entry name" value="OmpA"/>
    <property type="match status" value="1"/>
</dbReference>
<evidence type="ECO:0000313" key="9">
    <source>
        <dbReference type="Proteomes" id="UP000007883"/>
    </source>
</evidence>
<feature type="chain" id="PRO_5003628522" evidence="6">
    <location>
        <begin position="29"/>
        <end position="282"/>
    </location>
</feature>
<evidence type="ECO:0000256" key="4">
    <source>
        <dbReference type="PROSITE-ProRule" id="PRU00473"/>
    </source>
</evidence>
<dbReference type="PRINTS" id="PR01021">
    <property type="entry name" value="OMPADOMAIN"/>
</dbReference>
<dbReference type="InterPro" id="IPR006664">
    <property type="entry name" value="OMP_bac"/>
</dbReference>
<dbReference type="InterPro" id="IPR050330">
    <property type="entry name" value="Bact_OuterMem_StrucFunc"/>
</dbReference>
<evidence type="ECO:0000256" key="2">
    <source>
        <dbReference type="ARBA" id="ARBA00023136"/>
    </source>
</evidence>
<keyword evidence="2 4" id="KW-0472">Membrane</keyword>
<dbReference type="eggNOG" id="COG2885">
    <property type="taxonomic scope" value="Bacteria"/>
</dbReference>
<dbReference type="AlphaFoldDB" id="I0HVS1"/>
<reference evidence="8 9" key="1">
    <citation type="journal article" date="2012" name="J. Bacteriol.">
        <title>Complete genome sequence of phototrophic betaproteobacterium Rubrivivax gelatinosus IL144.</title>
        <authorList>
            <person name="Nagashima S."/>
            <person name="Kamimura A."/>
            <person name="Shimizu T."/>
            <person name="Nakamura-isaki S."/>
            <person name="Aono E."/>
            <person name="Sakamoto K."/>
            <person name="Ichikawa N."/>
            <person name="Nakazawa H."/>
            <person name="Sekine M."/>
            <person name="Yamazaki S."/>
            <person name="Fujita N."/>
            <person name="Shimada K."/>
            <person name="Hanada S."/>
            <person name="Nagashima K.V.P."/>
        </authorList>
    </citation>
    <scope>NUCLEOTIDE SEQUENCE [LARGE SCALE GENOMIC DNA]</scope>
    <source>
        <strain evidence="9">NBRC 100245 / IL144</strain>
    </source>
</reference>
<evidence type="ECO:0000256" key="1">
    <source>
        <dbReference type="ARBA" id="ARBA00004442"/>
    </source>
</evidence>
<dbReference type="HOGENOM" id="CLU_016890_14_2_4"/>
<feature type="coiled-coil region" evidence="5">
    <location>
        <begin position="130"/>
        <end position="157"/>
    </location>
</feature>
<accession>I0HVS1</accession>
<keyword evidence="5" id="KW-0175">Coiled coil</keyword>
<dbReference type="PROSITE" id="PS51257">
    <property type="entry name" value="PROKAR_LIPOPROTEIN"/>
    <property type="match status" value="1"/>
</dbReference>
<dbReference type="SUPFAM" id="SSF103088">
    <property type="entry name" value="OmpA-like"/>
    <property type="match status" value="1"/>
</dbReference>
<dbReference type="RefSeq" id="WP_014429962.1">
    <property type="nucleotide sequence ID" value="NC_017075.1"/>
</dbReference>
<dbReference type="InterPro" id="IPR006665">
    <property type="entry name" value="OmpA-like"/>
</dbReference>
<feature type="signal peptide" evidence="6">
    <location>
        <begin position="1"/>
        <end position="28"/>
    </location>
</feature>